<evidence type="ECO:0000256" key="1">
    <source>
        <dbReference type="SAM" id="MobiDB-lite"/>
    </source>
</evidence>
<organism evidence="2 3">
    <name type="scientific">Setaria viridis</name>
    <name type="common">Green bristlegrass</name>
    <name type="synonym">Setaria italica subsp. viridis</name>
    <dbReference type="NCBI Taxonomy" id="4556"/>
    <lineage>
        <taxon>Eukaryota</taxon>
        <taxon>Viridiplantae</taxon>
        <taxon>Streptophyta</taxon>
        <taxon>Embryophyta</taxon>
        <taxon>Tracheophyta</taxon>
        <taxon>Spermatophyta</taxon>
        <taxon>Magnoliopsida</taxon>
        <taxon>Liliopsida</taxon>
        <taxon>Poales</taxon>
        <taxon>Poaceae</taxon>
        <taxon>PACMAD clade</taxon>
        <taxon>Panicoideae</taxon>
        <taxon>Panicodae</taxon>
        <taxon>Paniceae</taxon>
        <taxon>Cenchrinae</taxon>
        <taxon>Setaria</taxon>
    </lineage>
</organism>
<feature type="region of interest" description="Disordered" evidence="1">
    <location>
        <begin position="197"/>
        <end position="238"/>
    </location>
</feature>
<gene>
    <name evidence="2" type="ORF">SEVIR_8G088800v2</name>
</gene>
<sequence length="384" mass="41574">MKGESGGEAGDQDADHRVPAGSSGGGVGGRKCSGHGKEVEGIASCGTDTEVKDRGVVDSWRPQQGWRAADGAGDGVWQRGLRRRSRRWGLRRIVRRKEDAACGGGDSVRRRGLRKTVRRKEICGCGWVPQVRHAFNEGRVATKQNAEEGREEKKDGSGVVRRTSGRRAHQKSPLGRRIVSSPLCFPRHADPLRLRASAGRRHGPPRAAASPAHEPLPCGRPGIFGALPSPKSSPRQSPARPTFIYFTLVLHLSFSPITPISNPSALPATITSKLIPNHSSPRKKSSQALCKNGGGTEEAWRRSQHDNQDSRLPAIQWRSNPTDPCRAHRAWPPFHVAPSKHAEQATAKAQACLVRCHCPLAATSFGLFPLATLQGYLEPALLTA</sequence>
<dbReference type="EMBL" id="CM016559">
    <property type="protein sequence ID" value="TKW00131.1"/>
    <property type="molecule type" value="Genomic_DNA"/>
</dbReference>
<feature type="region of interest" description="Disordered" evidence="1">
    <location>
        <begin position="274"/>
        <end position="319"/>
    </location>
</feature>
<dbReference type="Proteomes" id="UP000298652">
    <property type="component" value="Chromosome 8"/>
</dbReference>
<keyword evidence="3" id="KW-1185">Reference proteome</keyword>
<feature type="compositionally biased region" description="Gly residues" evidence="1">
    <location>
        <begin position="22"/>
        <end position="31"/>
    </location>
</feature>
<evidence type="ECO:0000313" key="3">
    <source>
        <dbReference type="Proteomes" id="UP000298652"/>
    </source>
</evidence>
<feature type="region of interest" description="Disordered" evidence="1">
    <location>
        <begin position="139"/>
        <end position="180"/>
    </location>
</feature>
<feature type="region of interest" description="Disordered" evidence="1">
    <location>
        <begin position="1"/>
        <end position="48"/>
    </location>
</feature>
<reference evidence="2" key="1">
    <citation type="submission" date="2019-03" db="EMBL/GenBank/DDBJ databases">
        <title>WGS assembly of Setaria viridis.</title>
        <authorList>
            <person name="Huang P."/>
            <person name="Jenkins J."/>
            <person name="Grimwood J."/>
            <person name="Barry K."/>
            <person name="Healey A."/>
            <person name="Mamidi S."/>
            <person name="Sreedasyam A."/>
            <person name="Shu S."/>
            <person name="Feldman M."/>
            <person name="Wu J."/>
            <person name="Yu Y."/>
            <person name="Chen C."/>
            <person name="Johnson J."/>
            <person name="Rokhsar D."/>
            <person name="Baxter I."/>
            <person name="Schmutz J."/>
            <person name="Brutnell T."/>
            <person name="Kellogg E."/>
        </authorList>
    </citation>
    <scope>NUCLEOTIDE SEQUENCE [LARGE SCALE GENOMIC DNA]</scope>
</reference>
<dbReference type="AlphaFoldDB" id="A0A4U6TDE3"/>
<proteinExistence type="predicted"/>
<name>A0A4U6TDE3_SETVI</name>
<accession>A0A4U6TDE3</accession>
<evidence type="ECO:0000313" key="2">
    <source>
        <dbReference type="EMBL" id="TKW00131.1"/>
    </source>
</evidence>
<feature type="compositionally biased region" description="Basic and acidic residues" evidence="1">
    <location>
        <begin position="145"/>
        <end position="156"/>
    </location>
</feature>
<dbReference type="Gramene" id="TKW00131">
    <property type="protein sequence ID" value="TKW00131"/>
    <property type="gene ID" value="SEVIR_8G088800v2"/>
</dbReference>
<feature type="compositionally biased region" description="Basic and acidic residues" evidence="1">
    <location>
        <begin position="298"/>
        <end position="309"/>
    </location>
</feature>
<protein>
    <submittedName>
        <fullName evidence="2">Uncharacterized protein</fullName>
    </submittedName>
</protein>